<name>A0A0R3MQJ6_9BRAD</name>
<comment type="caution">
    <text evidence="1">The sequence shown here is derived from an EMBL/GenBank/DDBJ whole genome shotgun (WGS) entry which is preliminary data.</text>
</comment>
<evidence type="ECO:0000313" key="2">
    <source>
        <dbReference type="Proteomes" id="UP000052023"/>
    </source>
</evidence>
<reference evidence="1 2" key="1">
    <citation type="submission" date="2014-03" db="EMBL/GenBank/DDBJ databases">
        <title>Bradyrhizobium valentinum sp. nov., isolated from effective nodules of Lupinus mariae-josephae, a lupine endemic of basic-lime soils in Eastern Spain.</title>
        <authorList>
            <person name="Duran D."/>
            <person name="Rey L."/>
            <person name="Navarro A."/>
            <person name="Busquets A."/>
            <person name="Imperial J."/>
            <person name="Ruiz-Argueso T."/>
        </authorList>
    </citation>
    <scope>NUCLEOTIDE SEQUENCE [LARGE SCALE GENOMIC DNA]</scope>
    <source>
        <strain evidence="1 2">Ro19</strain>
    </source>
</reference>
<organism evidence="1 2">
    <name type="scientific">Bradyrhizobium retamae</name>
    <dbReference type="NCBI Taxonomy" id="1300035"/>
    <lineage>
        <taxon>Bacteria</taxon>
        <taxon>Pseudomonadati</taxon>
        <taxon>Pseudomonadota</taxon>
        <taxon>Alphaproteobacteria</taxon>
        <taxon>Hyphomicrobiales</taxon>
        <taxon>Nitrobacteraceae</taxon>
        <taxon>Bradyrhizobium</taxon>
    </lineage>
</organism>
<dbReference type="RefSeq" id="WP_057845383.1">
    <property type="nucleotide sequence ID" value="NZ_LLYA01000167.1"/>
</dbReference>
<dbReference type="EMBL" id="LLYA01000167">
    <property type="protein sequence ID" value="KRR22145.1"/>
    <property type="molecule type" value="Genomic_DNA"/>
</dbReference>
<proteinExistence type="predicted"/>
<dbReference type="AlphaFoldDB" id="A0A0R3MQJ6"/>
<gene>
    <name evidence="1" type="ORF">CQ13_29900</name>
</gene>
<accession>A0A0R3MQJ6</accession>
<protein>
    <submittedName>
        <fullName evidence="1">Uncharacterized protein</fullName>
    </submittedName>
</protein>
<sequence length="84" mass="9427">MLFSAIEDKQTVIRNTKSGVYKQAKLFERKGEIYAGANGGFIRLLVGGRTSHPYMLWDDIEVEFEISKISIGGGLVYVEKRVSN</sequence>
<keyword evidence="2" id="KW-1185">Reference proteome</keyword>
<evidence type="ECO:0000313" key="1">
    <source>
        <dbReference type="EMBL" id="KRR22145.1"/>
    </source>
</evidence>
<dbReference type="OrthoDB" id="8117402at2"/>
<dbReference type="Proteomes" id="UP000052023">
    <property type="component" value="Unassembled WGS sequence"/>
</dbReference>